<accession>A0A285P514</accession>
<name>A0A285P514_NATPI</name>
<sequence length="139" mass="14626">MDRRELLGVGIGLVTAGCLSPEADAEAEDPVTIGAMRLRNGHGESHEIAVDLQADGETVFTTTRTLDGADDEGATGVDIARDWPAEVDQYTVEAAIDGGGPETVVFDEPHPETCHLVTVAVTPDEFLEILYSGNGAETC</sequence>
<gene>
    <name evidence="1" type="ORF">SAMN06269185_2330</name>
</gene>
<keyword evidence="2" id="KW-1185">Reference proteome</keyword>
<dbReference type="AlphaFoldDB" id="A0A285P514"/>
<proteinExistence type="predicted"/>
<dbReference type="OrthoDB" id="384329at2157"/>
<evidence type="ECO:0000313" key="1">
    <source>
        <dbReference type="EMBL" id="SNZ14961.1"/>
    </source>
</evidence>
<reference evidence="2" key="1">
    <citation type="submission" date="2017-09" db="EMBL/GenBank/DDBJ databases">
        <authorList>
            <person name="Varghese N."/>
            <person name="Submissions S."/>
        </authorList>
    </citation>
    <scope>NUCLEOTIDE SEQUENCE [LARGE SCALE GENOMIC DNA]</scope>
    <source>
        <strain evidence="2">DSM 27208</strain>
    </source>
</reference>
<dbReference type="RefSeq" id="WP_097009254.1">
    <property type="nucleotide sequence ID" value="NZ_OBEJ01000003.1"/>
</dbReference>
<dbReference type="PROSITE" id="PS51257">
    <property type="entry name" value="PROKAR_LIPOPROTEIN"/>
    <property type="match status" value="1"/>
</dbReference>
<organism evidence="1 2">
    <name type="scientific">Natronoarchaeum philippinense</name>
    <dbReference type="NCBI Taxonomy" id="558529"/>
    <lineage>
        <taxon>Archaea</taxon>
        <taxon>Methanobacteriati</taxon>
        <taxon>Methanobacteriota</taxon>
        <taxon>Stenosarchaea group</taxon>
        <taxon>Halobacteria</taxon>
        <taxon>Halobacteriales</taxon>
        <taxon>Natronoarchaeaceae</taxon>
    </lineage>
</organism>
<dbReference type="EMBL" id="OBEJ01000003">
    <property type="protein sequence ID" value="SNZ14961.1"/>
    <property type="molecule type" value="Genomic_DNA"/>
</dbReference>
<evidence type="ECO:0000313" key="2">
    <source>
        <dbReference type="Proteomes" id="UP000219453"/>
    </source>
</evidence>
<protein>
    <submittedName>
        <fullName evidence="1">Uncharacterized protein</fullName>
    </submittedName>
</protein>
<dbReference type="Proteomes" id="UP000219453">
    <property type="component" value="Unassembled WGS sequence"/>
</dbReference>